<evidence type="ECO:0000313" key="2">
    <source>
        <dbReference type="EMBL" id="KOE99416.1"/>
    </source>
</evidence>
<comment type="similarity">
    <text evidence="1">Belongs to the FrmR/RcnR family.</text>
</comment>
<evidence type="ECO:0000313" key="3">
    <source>
        <dbReference type="Proteomes" id="UP000036890"/>
    </source>
</evidence>
<dbReference type="GO" id="GO:0045892">
    <property type="term" value="P:negative regulation of DNA-templated transcription"/>
    <property type="evidence" value="ECO:0007669"/>
    <property type="project" value="UniProtKB-ARBA"/>
</dbReference>
<dbReference type="InterPro" id="IPR003735">
    <property type="entry name" value="Metal_Tscrpt_repr"/>
</dbReference>
<dbReference type="AlphaFoldDB" id="A0A0L8AB05"/>
<dbReference type="EMBL" id="AJLO02000020">
    <property type="protein sequence ID" value="KOE99416.1"/>
    <property type="molecule type" value="Genomic_DNA"/>
</dbReference>
<dbReference type="Proteomes" id="UP000036890">
    <property type="component" value="Unassembled WGS sequence"/>
</dbReference>
<dbReference type="PANTHER" id="PTHR33677:SF5">
    <property type="entry name" value="TRANSCRIPTIONAL REPRESSOR FRMR"/>
    <property type="match status" value="1"/>
</dbReference>
<organism evidence="2 3">
    <name type="scientific">Stenotrophomonas geniculata N1</name>
    <dbReference type="NCBI Taxonomy" id="1167641"/>
    <lineage>
        <taxon>Bacteria</taxon>
        <taxon>Pseudomonadati</taxon>
        <taxon>Pseudomonadota</taxon>
        <taxon>Gammaproteobacteria</taxon>
        <taxon>Lysobacterales</taxon>
        <taxon>Lysobacteraceae</taxon>
        <taxon>Stenotrophomonas</taxon>
    </lineage>
</organism>
<dbReference type="InterPro" id="IPR038390">
    <property type="entry name" value="Metal_Tscrpt_repr_sf"/>
</dbReference>
<dbReference type="RefSeq" id="WP_010484160.1">
    <property type="nucleotide sequence ID" value="NZ_AJLO02000020.1"/>
</dbReference>
<gene>
    <name evidence="2" type="ORF">W7K_09385</name>
</gene>
<sequence>MAHVHKNRKQLLTRVRRIAGQVAALEQALDKPEGEAGDCADVLVQVAAVRGAAHSLLMELLHEHLQEHVVAADDPQQRADEAAVLVELLRRYGK</sequence>
<proteinExistence type="inferred from homology"/>
<reference evidence="2 3" key="1">
    <citation type="journal article" date="2012" name="J. Bacteriol.">
        <title>Genome sequence of a novel nicotine-degrading strain, Pseudomonas geniculata N1.</title>
        <authorList>
            <person name="Tang H."/>
            <person name="Yu H."/>
            <person name="Tai C."/>
            <person name="Huang K."/>
            <person name="Liu Y."/>
            <person name="Wang L."/>
            <person name="Yao Y."/>
            <person name="Wu G."/>
            <person name="Xu P."/>
        </authorList>
    </citation>
    <scope>NUCLEOTIDE SEQUENCE [LARGE SCALE GENOMIC DNA]</scope>
    <source>
        <strain evidence="2 3">N1</strain>
    </source>
</reference>
<comment type="caution">
    <text evidence="2">The sequence shown here is derived from an EMBL/GenBank/DDBJ whole genome shotgun (WGS) entry which is preliminary data.</text>
</comment>
<evidence type="ECO:0000256" key="1">
    <source>
        <dbReference type="ARBA" id="ARBA00005260"/>
    </source>
</evidence>
<dbReference type="OrthoDB" id="9806052at2"/>
<accession>A0A0L8AB05</accession>
<dbReference type="Gene3D" id="1.20.58.1000">
    <property type="entry name" value="Metal-sensitive repressor, helix protomer"/>
    <property type="match status" value="1"/>
</dbReference>
<name>A0A0L8AB05_9GAMM</name>
<dbReference type="GO" id="GO:0003677">
    <property type="term" value="F:DNA binding"/>
    <property type="evidence" value="ECO:0007669"/>
    <property type="project" value="InterPro"/>
</dbReference>
<dbReference type="GO" id="GO:0046872">
    <property type="term" value="F:metal ion binding"/>
    <property type="evidence" value="ECO:0007669"/>
    <property type="project" value="InterPro"/>
</dbReference>
<dbReference type="PANTHER" id="PTHR33677">
    <property type="entry name" value="TRANSCRIPTIONAL REPRESSOR FRMR-RELATED"/>
    <property type="match status" value="1"/>
</dbReference>
<protein>
    <submittedName>
        <fullName evidence="2">Transcriptional regulator</fullName>
    </submittedName>
</protein>
<dbReference type="GeneID" id="86937040"/>
<dbReference type="Pfam" id="PF02583">
    <property type="entry name" value="Trns_repr_metal"/>
    <property type="match status" value="1"/>
</dbReference>